<organism evidence="2 3">
    <name type="scientific">Mucuna pruriens</name>
    <name type="common">Velvet bean</name>
    <name type="synonym">Dolichos pruriens</name>
    <dbReference type="NCBI Taxonomy" id="157652"/>
    <lineage>
        <taxon>Eukaryota</taxon>
        <taxon>Viridiplantae</taxon>
        <taxon>Streptophyta</taxon>
        <taxon>Embryophyta</taxon>
        <taxon>Tracheophyta</taxon>
        <taxon>Spermatophyta</taxon>
        <taxon>Magnoliopsida</taxon>
        <taxon>eudicotyledons</taxon>
        <taxon>Gunneridae</taxon>
        <taxon>Pentapetalae</taxon>
        <taxon>rosids</taxon>
        <taxon>fabids</taxon>
        <taxon>Fabales</taxon>
        <taxon>Fabaceae</taxon>
        <taxon>Papilionoideae</taxon>
        <taxon>50 kb inversion clade</taxon>
        <taxon>NPAAA clade</taxon>
        <taxon>indigoferoid/millettioid clade</taxon>
        <taxon>Phaseoleae</taxon>
        <taxon>Mucuna</taxon>
    </lineage>
</organism>
<dbReference type="AlphaFoldDB" id="A0A371FQD5"/>
<evidence type="ECO:0000313" key="2">
    <source>
        <dbReference type="EMBL" id="RDX80537.1"/>
    </source>
</evidence>
<accession>A0A371FQD5</accession>
<feature type="compositionally biased region" description="Basic residues" evidence="1">
    <location>
        <begin position="85"/>
        <end position="95"/>
    </location>
</feature>
<dbReference type="Proteomes" id="UP000257109">
    <property type="component" value="Unassembled WGS sequence"/>
</dbReference>
<keyword evidence="3" id="KW-1185">Reference proteome</keyword>
<feature type="region of interest" description="Disordered" evidence="1">
    <location>
        <begin position="55"/>
        <end position="141"/>
    </location>
</feature>
<gene>
    <name evidence="2" type="ORF">CR513_38906</name>
</gene>
<comment type="caution">
    <text evidence="2">The sequence shown here is derived from an EMBL/GenBank/DDBJ whole genome shotgun (WGS) entry which is preliminary data.</text>
</comment>
<evidence type="ECO:0000256" key="1">
    <source>
        <dbReference type="SAM" id="MobiDB-lite"/>
    </source>
</evidence>
<feature type="compositionally biased region" description="Polar residues" evidence="1">
    <location>
        <begin position="100"/>
        <end position="110"/>
    </location>
</feature>
<feature type="non-terminal residue" evidence="2">
    <location>
        <position position="1"/>
    </location>
</feature>
<name>A0A371FQD5_MUCPR</name>
<protein>
    <submittedName>
        <fullName evidence="2">Uncharacterized protein</fullName>
    </submittedName>
</protein>
<evidence type="ECO:0000313" key="3">
    <source>
        <dbReference type="Proteomes" id="UP000257109"/>
    </source>
</evidence>
<sequence length="182" mass="20580">MAVQPLPCPHVLQSNDCATFNGITLFGRSVWLRTVGHVMRMQPKFGLLVRKLQNRAVRRSETSTPSEEAADAETVEEGAMSESRVRKRKRARAKNPRAMTKSNAMNQSGNRIPRGSSIPGKRSGSSRMVVKKKKKKKTKKKVFFERGSATLRKPRFDAGNYPDRKRGRKRIRVPVNLPCFAM</sequence>
<feature type="compositionally biased region" description="Basic residues" evidence="1">
    <location>
        <begin position="129"/>
        <end position="141"/>
    </location>
</feature>
<reference evidence="2" key="1">
    <citation type="submission" date="2018-05" db="EMBL/GenBank/DDBJ databases">
        <title>Draft genome of Mucuna pruriens seed.</title>
        <authorList>
            <person name="Nnadi N.E."/>
            <person name="Vos R."/>
            <person name="Hasami M.H."/>
            <person name="Devisetty U.K."/>
            <person name="Aguiy J.C."/>
        </authorList>
    </citation>
    <scope>NUCLEOTIDE SEQUENCE [LARGE SCALE GENOMIC DNA]</scope>
    <source>
        <strain evidence="2">JCA_2017</strain>
    </source>
</reference>
<dbReference type="EMBL" id="QJKJ01008188">
    <property type="protein sequence ID" value="RDX80537.1"/>
    <property type="molecule type" value="Genomic_DNA"/>
</dbReference>
<proteinExistence type="predicted"/>